<dbReference type="RefSeq" id="WP_121205646.1">
    <property type="nucleotide sequence ID" value="NZ_RBZP01000019.1"/>
</dbReference>
<comment type="caution">
    <text evidence="2">The sequence shown here is derived from an EMBL/GenBank/DDBJ whole genome shotgun (WGS) entry which is preliminary data.</text>
</comment>
<protein>
    <submittedName>
        <fullName evidence="2">ABC transporter permease</fullName>
    </submittedName>
</protein>
<evidence type="ECO:0000256" key="1">
    <source>
        <dbReference type="SAM" id="Phobius"/>
    </source>
</evidence>
<name>A0A494ZV06_9BACI</name>
<feature type="transmembrane region" description="Helical" evidence="1">
    <location>
        <begin position="158"/>
        <end position="179"/>
    </location>
</feature>
<dbReference type="EMBL" id="RBZP01000019">
    <property type="protein sequence ID" value="RKQ30247.1"/>
    <property type="molecule type" value="Genomic_DNA"/>
</dbReference>
<feature type="transmembrane region" description="Helical" evidence="1">
    <location>
        <begin position="128"/>
        <end position="151"/>
    </location>
</feature>
<dbReference type="GO" id="GO:0140359">
    <property type="term" value="F:ABC-type transporter activity"/>
    <property type="evidence" value="ECO:0007669"/>
    <property type="project" value="InterPro"/>
</dbReference>
<keyword evidence="1" id="KW-1133">Transmembrane helix</keyword>
<organism evidence="2 3">
    <name type="scientific">Oceanobacillus halophilus</name>
    <dbReference type="NCBI Taxonomy" id="930130"/>
    <lineage>
        <taxon>Bacteria</taxon>
        <taxon>Bacillati</taxon>
        <taxon>Bacillota</taxon>
        <taxon>Bacilli</taxon>
        <taxon>Bacillales</taxon>
        <taxon>Bacillaceae</taxon>
        <taxon>Oceanobacillus</taxon>
    </lineage>
</organism>
<feature type="transmembrane region" description="Helical" evidence="1">
    <location>
        <begin position="204"/>
        <end position="224"/>
    </location>
</feature>
<proteinExistence type="predicted"/>
<dbReference type="AlphaFoldDB" id="A0A494ZV06"/>
<feature type="transmembrane region" description="Helical" evidence="1">
    <location>
        <begin position="12"/>
        <end position="33"/>
    </location>
</feature>
<evidence type="ECO:0000313" key="2">
    <source>
        <dbReference type="EMBL" id="RKQ30247.1"/>
    </source>
</evidence>
<feature type="transmembrane region" description="Helical" evidence="1">
    <location>
        <begin position="98"/>
        <end position="122"/>
    </location>
</feature>
<dbReference type="Proteomes" id="UP000269301">
    <property type="component" value="Unassembled WGS sequence"/>
</dbReference>
<gene>
    <name evidence="2" type="ORF">D8M06_16280</name>
</gene>
<evidence type="ECO:0000313" key="3">
    <source>
        <dbReference type="Proteomes" id="UP000269301"/>
    </source>
</evidence>
<reference evidence="2 3" key="1">
    <citation type="journal article" date="2016" name="Int. J. Syst. Evol. Microbiol.">
        <title>Oceanobacillus halophilus sp. nov., a novel moderately halophilic bacterium from a hypersaline lake.</title>
        <authorList>
            <person name="Amoozegar M.A."/>
            <person name="Bagheri M."/>
            <person name="Makhdoumi A."/>
            <person name="Nikou M.M."/>
            <person name="Fazeli S.A.S."/>
            <person name="Schumann P."/>
            <person name="Sproer C."/>
            <person name="Sanchez-Porro C."/>
            <person name="Ventosa A."/>
        </authorList>
    </citation>
    <scope>NUCLEOTIDE SEQUENCE [LARGE SCALE GENOMIC DNA]</scope>
    <source>
        <strain evidence="2 3">DSM 23996</strain>
    </source>
</reference>
<keyword evidence="1" id="KW-0472">Membrane</keyword>
<keyword evidence="1" id="KW-0812">Transmembrane</keyword>
<accession>A0A494ZV06</accession>
<feature type="transmembrane region" description="Helical" evidence="1">
    <location>
        <begin position="53"/>
        <end position="77"/>
    </location>
</feature>
<keyword evidence="3" id="KW-1185">Reference proteome</keyword>
<dbReference type="OrthoDB" id="2580477at2"/>
<sequence>MFTICLKEFTSLFKSIRSIIIIAVLFGVTTGAAKLISQFEAQLMEFGLGDNAYVGGLMVILFLASPLFVTSLSHSVINKEVYARTIRFLATKTSRENIIIGKFLGNLLFWVACLFISLLLVIPFSHYFYYIDFIQSVIFVSYFIGLTILLSTIISNPAITMFLGITISIVLPVIGLWSIGTENIFIKGISYITPYFYYTQEETFFTYFVALFTCLFIALSLLIFRKRDL</sequence>
<dbReference type="GO" id="GO:0005886">
    <property type="term" value="C:plasma membrane"/>
    <property type="evidence" value="ECO:0007669"/>
    <property type="project" value="UniProtKB-SubCell"/>
</dbReference>